<protein>
    <submittedName>
        <fullName evidence="1">Uncharacterized protein</fullName>
    </submittedName>
</protein>
<dbReference type="Proteomes" id="UP000662572">
    <property type="component" value="Unassembled WGS sequence"/>
</dbReference>
<evidence type="ECO:0000313" key="1">
    <source>
        <dbReference type="EMBL" id="GGZ21925.1"/>
    </source>
</evidence>
<dbReference type="RefSeq" id="WP_189484637.1">
    <property type="nucleotide sequence ID" value="NZ_BMZB01000001.1"/>
</dbReference>
<organism evidence="1 2">
    <name type="scientific">Asticcacaulis endophyticus</name>
    <dbReference type="NCBI Taxonomy" id="1395890"/>
    <lineage>
        <taxon>Bacteria</taxon>
        <taxon>Pseudomonadati</taxon>
        <taxon>Pseudomonadota</taxon>
        <taxon>Alphaproteobacteria</taxon>
        <taxon>Caulobacterales</taxon>
        <taxon>Caulobacteraceae</taxon>
        <taxon>Asticcacaulis</taxon>
    </lineage>
</organism>
<dbReference type="EMBL" id="BMZB01000001">
    <property type="protein sequence ID" value="GGZ21925.1"/>
    <property type="molecule type" value="Genomic_DNA"/>
</dbReference>
<comment type="caution">
    <text evidence="1">The sequence shown here is derived from an EMBL/GenBank/DDBJ whole genome shotgun (WGS) entry which is preliminary data.</text>
</comment>
<sequence length="76" mass="8155">MIKSDGIDPDQVIELSRDILRASDAHFMGVDRQVVVHALLALALDITVAATECTAGEAVEYLKSILQDGIDGEMAE</sequence>
<keyword evidence="2" id="KW-1185">Reference proteome</keyword>
<reference evidence="1" key="2">
    <citation type="submission" date="2020-09" db="EMBL/GenBank/DDBJ databases">
        <authorList>
            <person name="Sun Q."/>
            <person name="Kim S."/>
        </authorList>
    </citation>
    <scope>NUCLEOTIDE SEQUENCE</scope>
    <source>
        <strain evidence="1">KCTC 32296</strain>
    </source>
</reference>
<accession>A0A918PU05</accession>
<name>A0A918PU05_9CAUL</name>
<proteinExistence type="predicted"/>
<evidence type="ECO:0000313" key="2">
    <source>
        <dbReference type="Proteomes" id="UP000662572"/>
    </source>
</evidence>
<dbReference type="AlphaFoldDB" id="A0A918PU05"/>
<gene>
    <name evidence="1" type="ORF">GCM10011273_03400</name>
</gene>
<reference evidence="1" key="1">
    <citation type="journal article" date="2014" name="Int. J. Syst. Evol. Microbiol.">
        <title>Complete genome sequence of Corynebacterium casei LMG S-19264T (=DSM 44701T), isolated from a smear-ripened cheese.</title>
        <authorList>
            <consortium name="US DOE Joint Genome Institute (JGI-PGF)"/>
            <person name="Walter F."/>
            <person name="Albersmeier A."/>
            <person name="Kalinowski J."/>
            <person name="Ruckert C."/>
        </authorList>
    </citation>
    <scope>NUCLEOTIDE SEQUENCE</scope>
    <source>
        <strain evidence="1">KCTC 32296</strain>
    </source>
</reference>